<name>A0A9D9N7L2_9FIRM</name>
<dbReference type="EMBL" id="JADIML010000107">
    <property type="protein sequence ID" value="MBO8463040.1"/>
    <property type="molecule type" value="Genomic_DNA"/>
</dbReference>
<comment type="caution">
    <text evidence="1">The sequence shown here is derived from an EMBL/GenBank/DDBJ whole genome shotgun (WGS) entry which is preliminary data.</text>
</comment>
<gene>
    <name evidence="1" type="ORF">IAC13_03815</name>
</gene>
<reference evidence="1" key="2">
    <citation type="journal article" date="2021" name="PeerJ">
        <title>Extensive microbial diversity within the chicken gut microbiome revealed by metagenomics and culture.</title>
        <authorList>
            <person name="Gilroy R."/>
            <person name="Ravi A."/>
            <person name="Getino M."/>
            <person name="Pursley I."/>
            <person name="Horton D.L."/>
            <person name="Alikhan N.F."/>
            <person name="Baker D."/>
            <person name="Gharbi K."/>
            <person name="Hall N."/>
            <person name="Watson M."/>
            <person name="Adriaenssens E.M."/>
            <person name="Foster-Nyarko E."/>
            <person name="Jarju S."/>
            <person name="Secka A."/>
            <person name="Antonio M."/>
            <person name="Oren A."/>
            <person name="Chaudhuri R.R."/>
            <person name="La Ragione R."/>
            <person name="Hildebrand F."/>
            <person name="Pallen M.J."/>
        </authorList>
    </citation>
    <scope>NUCLEOTIDE SEQUENCE</scope>
    <source>
        <strain evidence="1">E3-2379</strain>
    </source>
</reference>
<dbReference type="SUPFAM" id="SSF51395">
    <property type="entry name" value="FMN-linked oxidoreductases"/>
    <property type="match status" value="1"/>
</dbReference>
<protein>
    <recommendedName>
        <fullName evidence="3">NADH:flavin oxidoreductase/NADH oxidase N-terminal domain-containing protein</fullName>
    </recommendedName>
</protein>
<dbReference type="InterPro" id="IPR013785">
    <property type="entry name" value="Aldolase_TIM"/>
</dbReference>
<proteinExistence type="predicted"/>
<evidence type="ECO:0000313" key="2">
    <source>
        <dbReference type="Proteomes" id="UP000823618"/>
    </source>
</evidence>
<dbReference type="AlphaFoldDB" id="A0A9D9N7L2"/>
<dbReference type="Proteomes" id="UP000823618">
    <property type="component" value="Unassembled WGS sequence"/>
</dbReference>
<reference evidence="1" key="1">
    <citation type="submission" date="2020-10" db="EMBL/GenBank/DDBJ databases">
        <authorList>
            <person name="Gilroy R."/>
        </authorList>
    </citation>
    <scope>NUCLEOTIDE SEQUENCE</scope>
    <source>
        <strain evidence="1">E3-2379</strain>
    </source>
</reference>
<evidence type="ECO:0008006" key="3">
    <source>
        <dbReference type="Google" id="ProtNLM"/>
    </source>
</evidence>
<accession>A0A9D9N7L2</accession>
<evidence type="ECO:0000313" key="1">
    <source>
        <dbReference type="EMBL" id="MBO8463040.1"/>
    </source>
</evidence>
<dbReference type="Gene3D" id="3.20.20.70">
    <property type="entry name" value="Aldolase class I"/>
    <property type="match status" value="1"/>
</dbReference>
<sequence>MLGKYFNVSLPIILGEVRFKNRMFSAPMRGTDITDDGCIDSKATAFYELRRKGGAGAISSLELSYSDMYMGNYLTNKKKQKMLN</sequence>
<organism evidence="1 2">
    <name type="scientific">Candidatus Scybalomonas excrementavium</name>
    <dbReference type="NCBI Taxonomy" id="2840943"/>
    <lineage>
        <taxon>Bacteria</taxon>
        <taxon>Bacillati</taxon>
        <taxon>Bacillota</taxon>
        <taxon>Clostridia</taxon>
        <taxon>Lachnospirales</taxon>
        <taxon>Lachnospiraceae</taxon>
        <taxon>Lachnospiraceae incertae sedis</taxon>
        <taxon>Candidatus Scybalomonas</taxon>
    </lineage>
</organism>